<protein>
    <submittedName>
        <fullName evidence="1">Uncharacterized protein</fullName>
    </submittedName>
</protein>
<reference evidence="1 2" key="1">
    <citation type="journal article" date="2022" name="Hortic Res">
        <title>A haplotype resolved chromosomal level avocado genome allows analysis of novel avocado genes.</title>
        <authorList>
            <person name="Nath O."/>
            <person name="Fletcher S.J."/>
            <person name="Hayward A."/>
            <person name="Shaw L.M."/>
            <person name="Masouleh A.K."/>
            <person name="Furtado A."/>
            <person name="Henry R.J."/>
            <person name="Mitter N."/>
        </authorList>
    </citation>
    <scope>NUCLEOTIDE SEQUENCE [LARGE SCALE GENOMIC DNA]</scope>
    <source>
        <strain evidence="2">cv. Hass</strain>
    </source>
</reference>
<evidence type="ECO:0000313" key="2">
    <source>
        <dbReference type="Proteomes" id="UP001234297"/>
    </source>
</evidence>
<proteinExistence type="predicted"/>
<evidence type="ECO:0000313" key="1">
    <source>
        <dbReference type="EMBL" id="KAJ8636457.1"/>
    </source>
</evidence>
<comment type="caution">
    <text evidence="1">The sequence shown here is derived from an EMBL/GenBank/DDBJ whole genome shotgun (WGS) entry which is preliminary data.</text>
</comment>
<accession>A0ACC2LST1</accession>
<sequence>MNGRIRPSMEGPTSDPDTDTGLEDPVWQLESGGGDPYPERPGEPDCKFFVRTGSCGFGARCRYNHPRDRRAVAGGSRIETGEYPERVGEPTCEYFMKTGYCKFGTTCKFDHPKYGGGSASTVSLNYHGYPLRTGEKECSYYLKTGHCKFGITCKFHHPQPSSISMPAPPPTFYRPVQPHSVPSPISSWDVAQPLLPGSYVQGPYGPMLISSGVVQIPGWSPYPPPINPVASPGTQHAVETGSLYGLMHQLSPLAAAYPGPYSSSSPGPSRSSQKEHIFPERTGQPECRFYLRTGYCKYGSLCRYHHPPERSLPITNCSLSLMGLPLRPGAPVCSFYAQHGGCKFGLTCKFDHPMGTLSYSPSASSLPDMPVAPYPVGSFMGTIDPSSSSSELRPEFVAESCRDSFSTRIPLSKNTSSGSVGSIFSKSGAPVPQAHAQAQNSGPSSTPSDGGSSTGHVSENPSLS</sequence>
<gene>
    <name evidence="1" type="ORF">MRB53_010724</name>
</gene>
<dbReference type="Proteomes" id="UP001234297">
    <property type="component" value="Chromosome 3"/>
</dbReference>
<dbReference type="EMBL" id="CM056811">
    <property type="protein sequence ID" value="KAJ8636457.1"/>
    <property type="molecule type" value="Genomic_DNA"/>
</dbReference>
<organism evidence="1 2">
    <name type="scientific">Persea americana</name>
    <name type="common">Avocado</name>
    <dbReference type="NCBI Taxonomy" id="3435"/>
    <lineage>
        <taxon>Eukaryota</taxon>
        <taxon>Viridiplantae</taxon>
        <taxon>Streptophyta</taxon>
        <taxon>Embryophyta</taxon>
        <taxon>Tracheophyta</taxon>
        <taxon>Spermatophyta</taxon>
        <taxon>Magnoliopsida</taxon>
        <taxon>Magnoliidae</taxon>
        <taxon>Laurales</taxon>
        <taxon>Lauraceae</taxon>
        <taxon>Persea</taxon>
    </lineage>
</organism>
<keyword evidence="2" id="KW-1185">Reference proteome</keyword>
<name>A0ACC2LST1_PERAE</name>